<accession>A0A2I0T1R4</accession>
<protein>
    <submittedName>
        <fullName evidence="1">Ketohexokinase isoform x1</fullName>
    </submittedName>
</protein>
<dbReference type="OrthoDB" id="204058at2759"/>
<gene>
    <name evidence="1" type="ORF">llap_21961</name>
</gene>
<evidence type="ECO:0000313" key="2">
    <source>
        <dbReference type="Proteomes" id="UP000233556"/>
    </source>
</evidence>
<sequence length="69" mass="7026">MGSLAPGHAADFVLADLQRYGVDVCHAVQQPAGHLPVSIVIASASRGTRTILHAGGAASGSRTIVLYDT</sequence>
<reference evidence="2" key="1">
    <citation type="submission" date="2017-11" db="EMBL/GenBank/DDBJ databases">
        <authorList>
            <person name="Lima N.C."/>
            <person name="Parody-Merino A.M."/>
            <person name="Battley P.F."/>
            <person name="Fidler A.E."/>
            <person name="Prosdocimi F."/>
        </authorList>
    </citation>
    <scope>NUCLEOTIDE SEQUENCE [LARGE SCALE GENOMIC DNA]</scope>
</reference>
<dbReference type="GO" id="GO:0016301">
    <property type="term" value="F:kinase activity"/>
    <property type="evidence" value="ECO:0007669"/>
    <property type="project" value="UniProtKB-KW"/>
</dbReference>
<dbReference type="Gene3D" id="3.40.1190.20">
    <property type="match status" value="1"/>
</dbReference>
<name>A0A2I0T1R4_LIMLA</name>
<reference evidence="2" key="2">
    <citation type="submission" date="2017-12" db="EMBL/GenBank/DDBJ databases">
        <title>Genome sequence of the Bar-tailed Godwit (Limosa lapponica baueri).</title>
        <authorList>
            <person name="Lima N.C.B."/>
            <person name="Parody-Merino A.M."/>
            <person name="Battley P.F."/>
            <person name="Fidler A.E."/>
            <person name="Prosdocimi F."/>
        </authorList>
    </citation>
    <scope>NUCLEOTIDE SEQUENCE [LARGE SCALE GENOMIC DNA]</scope>
</reference>
<keyword evidence="1" id="KW-0808">Transferase</keyword>
<proteinExistence type="predicted"/>
<dbReference type="Proteomes" id="UP000233556">
    <property type="component" value="Unassembled WGS sequence"/>
</dbReference>
<dbReference type="InterPro" id="IPR029056">
    <property type="entry name" value="Ribokinase-like"/>
</dbReference>
<organism evidence="1 2">
    <name type="scientific">Limosa lapponica baueri</name>
    <dbReference type="NCBI Taxonomy" id="1758121"/>
    <lineage>
        <taxon>Eukaryota</taxon>
        <taxon>Metazoa</taxon>
        <taxon>Chordata</taxon>
        <taxon>Craniata</taxon>
        <taxon>Vertebrata</taxon>
        <taxon>Euteleostomi</taxon>
        <taxon>Archelosauria</taxon>
        <taxon>Archosauria</taxon>
        <taxon>Dinosauria</taxon>
        <taxon>Saurischia</taxon>
        <taxon>Theropoda</taxon>
        <taxon>Coelurosauria</taxon>
        <taxon>Aves</taxon>
        <taxon>Neognathae</taxon>
        <taxon>Neoaves</taxon>
        <taxon>Charadriiformes</taxon>
        <taxon>Scolopacidae</taxon>
        <taxon>Limosa</taxon>
    </lineage>
</organism>
<keyword evidence="1" id="KW-0418">Kinase</keyword>
<dbReference type="AlphaFoldDB" id="A0A2I0T1R4"/>
<keyword evidence="2" id="KW-1185">Reference proteome</keyword>
<evidence type="ECO:0000313" key="1">
    <source>
        <dbReference type="EMBL" id="PKU27735.1"/>
    </source>
</evidence>
<dbReference type="EMBL" id="KZ524828">
    <property type="protein sequence ID" value="PKU27735.1"/>
    <property type="molecule type" value="Genomic_DNA"/>
</dbReference>